<dbReference type="EMBL" id="CAFAAM010000159">
    <property type="protein sequence ID" value="CAB4810896.1"/>
    <property type="molecule type" value="Genomic_DNA"/>
</dbReference>
<feature type="transmembrane region" description="Helical" evidence="1">
    <location>
        <begin position="100"/>
        <end position="123"/>
    </location>
</feature>
<evidence type="ECO:0000256" key="1">
    <source>
        <dbReference type="SAM" id="Phobius"/>
    </source>
</evidence>
<gene>
    <name evidence="2" type="ORF">UFOPK3010_01143</name>
</gene>
<organism evidence="2">
    <name type="scientific">freshwater metagenome</name>
    <dbReference type="NCBI Taxonomy" id="449393"/>
    <lineage>
        <taxon>unclassified sequences</taxon>
        <taxon>metagenomes</taxon>
        <taxon>ecological metagenomes</taxon>
    </lineage>
</organism>
<dbReference type="AlphaFoldDB" id="A0A6J6YUU9"/>
<keyword evidence="1" id="KW-0472">Membrane</keyword>
<keyword evidence="1" id="KW-0812">Transmembrane</keyword>
<evidence type="ECO:0000313" key="2">
    <source>
        <dbReference type="EMBL" id="CAB4810896.1"/>
    </source>
</evidence>
<sequence length="264" mass="28255">MSRLQDLLDTSIGSRAFDIVSIELHVAAIQHCILGRCDIDKGGFHAGQNVLHLAQIDVAVNLGNVIGRTRNVMLDQVSAFEHRDLSGLGTNADRHHVAPYWATVALTALALFEGFVVEVWPVTTEDRFDRLRCPALALLALRLVLLGILRLLTLLGVLGVLSVLALLLTATATATTTTTTTASAIAASWLTRGLTLGLRSRLGAFRFGGGTAIANLWLRSCSGFAWSLCSRLGKLTRLGTAVSARRLSVGRVAHTIGRIRLSAT</sequence>
<feature type="transmembrane region" description="Helical" evidence="1">
    <location>
        <begin position="135"/>
        <end position="158"/>
    </location>
</feature>
<proteinExistence type="predicted"/>
<protein>
    <submittedName>
        <fullName evidence="2">Unannotated protein</fullName>
    </submittedName>
</protein>
<keyword evidence="1" id="KW-1133">Transmembrane helix</keyword>
<accession>A0A6J6YUU9</accession>
<name>A0A6J6YUU9_9ZZZZ</name>
<reference evidence="2" key="1">
    <citation type="submission" date="2020-05" db="EMBL/GenBank/DDBJ databases">
        <authorList>
            <person name="Chiriac C."/>
            <person name="Salcher M."/>
            <person name="Ghai R."/>
            <person name="Kavagutti S V."/>
        </authorList>
    </citation>
    <scope>NUCLEOTIDE SEQUENCE</scope>
</reference>